<protein>
    <submittedName>
        <fullName evidence="2">Uncharacterized protein</fullName>
    </submittedName>
</protein>
<dbReference type="GO" id="GO:0003677">
    <property type="term" value="F:DNA binding"/>
    <property type="evidence" value="ECO:0007669"/>
    <property type="project" value="InterPro"/>
</dbReference>
<dbReference type="EMBL" id="BMQK01000001">
    <property type="protein sequence ID" value="GGQ38385.1"/>
    <property type="molecule type" value="Genomic_DNA"/>
</dbReference>
<evidence type="ECO:0000313" key="3">
    <source>
        <dbReference type="Proteomes" id="UP000620156"/>
    </source>
</evidence>
<organism evidence="2 3">
    <name type="scientific">Streptomyces ruber</name>
    <dbReference type="NCBI Taxonomy" id="83378"/>
    <lineage>
        <taxon>Bacteria</taxon>
        <taxon>Bacillati</taxon>
        <taxon>Actinomycetota</taxon>
        <taxon>Actinomycetes</taxon>
        <taxon>Kitasatosporales</taxon>
        <taxon>Streptomycetaceae</taxon>
        <taxon>Streptomyces</taxon>
    </lineage>
</organism>
<dbReference type="SUPFAM" id="SSF50118">
    <property type="entry name" value="Cell growth inhibitor/plasmid maintenance toxic component"/>
    <property type="match status" value="1"/>
</dbReference>
<dbReference type="Proteomes" id="UP000620156">
    <property type="component" value="Unassembled WGS sequence"/>
</dbReference>
<feature type="region of interest" description="Disordered" evidence="1">
    <location>
        <begin position="1"/>
        <end position="22"/>
    </location>
</feature>
<proteinExistence type="predicted"/>
<dbReference type="InterPro" id="IPR003477">
    <property type="entry name" value="PemK-like"/>
</dbReference>
<gene>
    <name evidence="2" type="ORF">GCM10010145_02120</name>
</gene>
<evidence type="ECO:0000256" key="1">
    <source>
        <dbReference type="SAM" id="MobiDB-lite"/>
    </source>
</evidence>
<reference evidence="2" key="2">
    <citation type="submission" date="2020-09" db="EMBL/GenBank/DDBJ databases">
        <authorList>
            <person name="Sun Q."/>
            <person name="Ohkuma M."/>
        </authorList>
    </citation>
    <scope>NUCLEOTIDE SEQUENCE</scope>
    <source>
        <strain evidence="2">JCM 3131</strain>
    </source>
</reference>
<dbReference type="Pfam" id="PF02452">
    <property type="entry name" value="PemK_toxin"/>
    <property type="match status" value="1"/>
</dbReference>
<sequence length="95" mass="9913">MSTSRPSPETREHVPAISSDALNAQNGTATCVLIRPQRVREATPAGIPVAAPSSGTIVLGAFRSLSSSRFAEDLGPVDERVVEAVAIGLRAVFDL</sequence>
<comment type="caution">
    <text evidence="2">The sequence shown here is derived from an EMBL/GenBank/DDBJ whole genome shotgun (WGS) entry which is preliminary data.</text>
</comment>
<keyword evidence="3" id="KW-1185">Reference proteome</keyword>
<dbReference type="AlphaFoldDB" id="A0A918B8L1"/>
<evidence type="ECO:0000313" key="2">
    <source>
        <dbReference type="EMBL" id="GGQ38385.1"/>
    </source>
</evidence>
<dbReference type="RefSeq" id="WP_189214684.1">
    <property type="nucleotide sequence ID" value="NZ_BMQK01000001.1"/>
</dbReference>
<accession>A0A918B8L1</accession>
<reference evidence="2" key="1">
    <citation type="journal article" date="2014" name="Int. J. Syst. Evol. Microbiol.">
        <title>Complete genome sequence of Corynebacterium casei LMG S-19264T (=DSM 44701T), isolated from a smear-ripened cheese.</title>
        <authorList>
            <consortium name="US DOE Joint Genome Institute (JGI-PGF)"/>
            <person name="Walter F."/>
            <person name="Albersmeier A."/>
            <person name="Kalinowski J."/>
            <person name="Ruckert C."/>
        </authorList>
    </citation>
    <scope>NUCLEOTIDE SEQUENCE</scope>
    <source>
        <strain evidence="2">JCM 3131</strain>
    </source>
</reference>
<name>A0A918B8L1_9ACTN</name>